<dbReference type="Proteomes" id="UP000011713">
    <property type="component" value="Unassembled WGS sequence"/>
</dbReference>
<accession>M4BUF4</accession>
<dbReference type="HOGENOM" id="CLU_159643_0_0_1"/>
<keyword evidence="3" id="KW-1185">Reference proteome</keyword>
<dbReference type="OMA" id="NADHNFK"/>
<organism evidence="2 3">
    <name type="scientific">Hyaloperonospora arabidopsidis (strain Emoy2)</name>
    <name type="common">Downy mildew agent</name>
    <name type="synonym">Peronospora arabidopsidis</name>
    <dbReference type="NCBI Taxonomy" id="559515"/>
    <lineage>
        <taxon>Eukaryota</taxon>
        <taxon>Sar</taxon>
        <taxon>Stramenopiles</taxon>
        <taxon>Oomycota</taxon>
        <taxon>Peronosporomycetes</taxon>
        <taxon>Peronosporales</taxon>
        <taxon>Peronosporaceae</taxon>
        <taxon>Hyaloperonospora</taxon>
    </lineage>
</organism>
<proteinExistence type="predicted"/>
<reference evidence="3" key="1">
    <citation type="journal article" date="2010" name="Science">
        <title>Signatures of adaptation to obligate biotrophy in the Hyaloperonospora arabidopsidis genome.</title>
        <authorList>
            <person name="Baxter L."/>
            <person name="Tripathy S."/>
            <person name="Ishaque N."/>
            <person name="Boot N."/>
            <person name="Cabral A."/>
            <person name="Kemen E."/>
            <person name="Thines M."/>
            <person name="Ah-Fong A."/>
            <person name="Anderson R."/>
            <person name="Badejoko W."/>
            <person name="Bittner-Eddy P."/>
            <person name="Boore J.L."/>
            <person name="Chibucos M.C."/>
            <person name="Coates M."/>
            <person name="Dehal P."/>
            <person name="Delehaunty K."/>
            <person name="Dong S."/>
            <person name="Downton P."/>
            <person name="Dumas B."/>
            <person name="Fabro G."/>
            <person name="Fronick C."/>
            <person name="Fuerstenberg S.I."/>
            <person name="Fulton L."/>
            <person name="Gaulin E."/>
            <person name="Govers F."/>
            <person name="Hughes L."/>
            <person name="Humphray S."/>
            <person name="Jiang R.H."/>
            <person name="Judelson H."/>
            <person name="Kamoun S."/>
            <person name="Kyung K."/>
            <person name="Meijer H."/>
            <person name="Minx P."/>
            <person name="Morris P."/>
            <person name="Nelson J."/>
            <person name="Phuntumart V."/>
            <person name="Qutob D."/>
            <person name="Rehmany A."/>
            <person name="Rougon-Cardoso A."/>
            <person name="Ryden P."/>
            <person name="Torto-Alalibo T."/>
            <person name="Studholme D."/>
            <person name="Wang Y."/>
            <person name="Win J."/>
            <person name="Wood J."/>
            <person name="Clifton S.W."/>
            <person name="Rogers J."/>
            <person name="Van den Ackerveken G."/>
            <person name="Jones J.D."/>
            <person name="McDowell J.M."/>
            <person name="Beynon J."/>
            <person name="Tyler B.M."/>
        </authorList>
    </citation>
    <scope>NUCLEOTIDE SEQUENCE [LARGE SCALE GENOMIC DNA]</scope>
    <source>
        <strain evidence="3">Emoy2</strain>
    </source>
</reference>
<dbReference type="InParanoid" id="M4BUF4"/>
<evidence type="ECO:0000256" key="1">
    <source>
        <dbReference type="SAM" id="MobiDB-lite"/>
    </source>
</evidence>
<protein>
    <submittedName>
        <fullName evidence="2">Uncharacterized protein</fullName>
    </submittedName>
</protein>
<evidence type="ECO:0000313" key="2">
    <source>
        <dbReference type="EnsemblProtists" id="HpaP810142"/>
    </source>
</evidence>
<sequence length="136" mass="15265">MAAMQSDPLPETVHVTIFMEGLRTGITRTEVFRVHPSTVENAVRIALNADHNFKSARLSWNGYNPSSARENFTSTPAVNRPEPMDLSYAEDEGEVELQADEQQRVVQRCYTQRQATSQHSTPSQKSGMARENADIQ</sequence>
<feature type="compositionally biased region" description="Polar residues" evidence="1">
    <location>
        <begin position="110"/>
        <end position="126"/>
    </location>
</feature>
<dbReference type="EMBL" id="JH597939">
    <property type="status" value="NOT_ANNOTATED_CDS"/>
    <property type="molecule type" value="Genomic_DNA"/>
</dbReference>
<feature type="region of interest" description="Disordered" evidence="1">
    <location>
        <begin position="110"/>
        <end position="136"/>
    </location>
</feature>
<dbReference type="EnsemblProtists" id="HpaT810142">
    <property type="protein sequence ID" value="HpaP810142"/>
    <property type="gene ID" value="HpaG810142"/>
</dbReference>
<dbReference type="AlphaFoldDB" id="M4BUF4"/>
<evidence type="ECO:0000313" key="3">
    <source>
        <dbReference type="Proteomes" id="UP000011713"/>
    </source>
</evidence>
<name>M4BUF4_HYAAE</name>
<reference evidence="2" key="2">
    <citation type="submission" date="2015-06" db="UniProtKB">
        <authorList>
            <consortium name="EnsemblProtists"/>
        </authorList>
    </citation>
    <scope>IDENTIFICATION</scope>
    <source>
        <strain evidence="2">Emoy2</strain>
    </source>
</reference>
<dbReference type="eggNOG" id="KOG0017">
    <property type="taxonomic scope" value="Eukaryota"/>
</dbReference>
<dbReference type="VEuPathDB" id="FungiDB:HpaG810142"/>
<dbReference type="STRING" id="559515.M4BUF4"/>